<evidence type="ECO:0000313" key="5">
    <source>
        <dbReference type="EMBL" id="MTH60836.1"/>
    </source>
</evidence>
<dbReference type="InterPro" id="IPR001034">
    <property type="entry name" value="DeoR_HTH"/>
</dbReference>
<keyword evidence="2" id="KW-0805">Transcription regulation</keyword>
<name>A0A844HLU4_9RHOB</name>
<reference evidence="5 6" key="1">
    <citation type="submission" date="2019-11" db="EMBL/GenBank/DDBJ databases">
        <authorList>
            <person name="Dong K."/>
        </authorList>
    </citation>
    <scope>NUCLEOTIDE SEQUENCE [LARGE SCALE GENOMIC DNA]</scope>
    <source>
        <strain evidence="5 6">NBRC 112902</strain>
    </source>
</reference>
<evidence type="ECO:0000259" key="4">
    <source>
        <dbReference type="PROSITE" id="PS51000"/>
    </source>
</evidence>
<accession>A0A844HLU4</accession>
<dbReference type="EMBL" id="WMIG01000010">
    <property type="protein sequence ID" value="MTH60836.1"/>
    <property type="molecule type" value="Genomic_DNA"/>
</dbReference>
<dbReference type="PANTHER" id="PTHR30363">
    <property type="entry name" value="HTH-TYPE TRANSCRIPTIONAL REGULATOR SRLR-RELATED"/>
    <property type="match status" value="1"/>
</dbReference>
<dbReference type="OrthoDB" id="9797223at2"/>
<evidence type="ECO:0000256" key="1">
    <source>
        <dbReference type="ARBA" id="ARBA00022491"/>
    </source>
</evidence>
<dbReference type="Pfam" id="PF08220">
    <property type="entry name" value="HTH_DeoR"/>
    <property type="match status" value="1"/>
</dbReference>
<dbReference type="InterPro" id="IPR036390">
    <property type="entry name" value="WH_DNA-bd_sf"/>
</dbReference>
<evidence type="ECO:0000256" key="2">
    <source>
        <dbReference type="ARBA" id="ARBA00023015"/>
    </source>
</evidence>
<sequence length="261" mass="27488">MTENARFPDHRKQQIKRRLQAGQPVMSNDLAAEFAVSEDAIRRDLRALAAEGVCQRVYGGALPISPASGPVGQRAGMQAAAKLALARCGSALLRPGQTVFLDASSTNLLLTRFLPDGIRIVTNSVLIAAEMARNKAVEVNVLGGRINADLAGCVDAKAISGLQDYCIELCFLGACAFAPGEGLAGFDPDDVQFKRSLLRAARASAVLLTTDKLNTLAPYRICRPEDVGIYVLSGDAPQPIRAGLAALGCETLIAEPAEEGA</sequence>
<dbReference type="Pfam" id="PF00455">
    <property type="entry name" value="DeoRC"/>
    <property type="match status" value="1"/>
</dbReference>
<dbReference type="AlphaFoldDB" id="A0A844HLU4"/>
<protein>
    <submittedName>
        <fullName evidence="5">DeoR family transcriptional regulator</fullName>
    </submittedName>
</protein>
<dbReference type="PANTHER" id="PTHR30363:SF4">
    <property type="entry name" value="GLYCEROL-3-PHOSPHATE REGULON REPRESSOR"/>
    <property type="match status" value="1"/>
</dbReference>
<dbReference type="PRINTS" id="PR00037">
    <property type="entry name" value="HTHLACR"/>
</dbReference>
<dbReference type="InterPro" id="IPR036388">
    <property type="entry name" value="WH-like_DNA-bd_sf"/>
</dbReference>
<comment type="caution">
    <text evidence="5">The sequence shown here is derived from an EMBL/GenBank/DDBJ whole genome shotgun (WGS) entry which is preliminary data.</text>
</comment>
<dbReference type="InterPro" id="IPR050313">
    <property type="entry name" value="Carb_Metab_HTH_regulators"/>
</dbReference>
<evidence type="ECO:0000256" key="3">
    <source>
        <dbReference type="ARBA" id="ARBA00023163"/>
    </source>
</evidence>
<dbReference type="Proteomes" id="UP000449846">
    <property type="component" value="Unassembled WGS sequence"/>
</dbReference>
<feature type="domain" description="HTH deoR-type" evidence="4">
    <location>
        <begin position="8"/>
        <end position="63"/>
    </location>
</feature>
<dbReference type="SUPFAM" id="SSF100950">
    <property type="entry name" value="NagB/RpiA/CoA transferase-like"/>
    <property type="match status" value="1"/>
</dbReference>
<organism evidence="5 6">
    <name type="scientific">Paracoccus litorisediminis</name>
    <dbReference type="NCBI Taxonomy" id="2006130"/>
    <lineage>
        <taxon>Bacteria</taxon>
        <taxon>Pseudomonadati</taxon>
        <taxon>Pseudomonadota</taxon>
        <taxon>Alphaproteobacteria</taxon>
        <taxon>Rhodobacterales</taxon>
        <taxon>Paracoccaceae</taxon>
        <taxon>Paracoccus</taxon>
    </lineage>
</organism>
<keyword evidence="1" id="KW-0678">Repressor</keyword>
<dbReference type="GO" id="GO:0003700">
    <property type="term" value="F:DNA-binding transcription factor activity"/>
    <property type="evidence" value="ECO:0007669"/>
    <property type="project" value="InterPro"/>
</dbReference>
<keyword evidence="6" id="KW-1185">Reference proteome</keyword>
<dbReference type="RefSeq" id="WP_155040771.1">
    <property type="nucleotide sequence ID" value="NZ_JBHGCD010000017.1"/>
</dbReference>
<keyword evidence="3" id="KW-0804">Transcription</keyword>
<dbReference type="SMART" id="SM01134">
    <property type="entry name" value="DeoRC"/>
    <property type="match status" value="1"/>
</dbReference>
<dbReference type="InterPro" id="IPR037171">
    <property type="entry name" value="NagB/RpiA_transferase-like"/>
</dbReference>
<dbReference type="InterPro" id="IPR014036">
    <property type="entry name" value="DeoR-like_C"/>
</dbReference>
<dbReference type="SUPFAM" id="SSF46785">
    <property type="entry name" value="Winged helix' DNA-binding domain"/>
    <property type="match status" value="1"/>
</dbReference>
<evidence type="ECO:0000313" key="6">
    <source>
        <dbReference type="Proteomes" id="UP000449846"/>
    </source>
</evidence>
<dbReference type="SMART" id="SM00420">
    <property type="entry name" value="HTH_DEOR"/>
    <property type="match status" value="1"/>
</dbReference>
<gene>
    <name evidence="5" type="ORF">GL300_16595</name>
</gene>
<dbReference type="Gene3D" id="1.10.10.10">
    <property type="entry name" value="Winged helix-like DNA-binding domain superfamily/Winged helix DNA-binding domain"/>
    <property type="match status" value="1"/>
</dbReference>
<dbReference type="PROSITE" id="PS51000">
    <property type="entry name" value="HTH_DEOR_2"/>
    <property type="match status" value="1"/>
</dbReference>
<proteinExistence type="predicted"/>